<evidence type="ECO:0000256" key="2">
    <source>
        <dbReference type="ARBA" id="ARBA00022833"/>
    </source>
</evidence>
<dbReference type="InterPro" id="IPR020843">
    <property type="entry name" value="ER"/>
</dbReference>
<dbReference type="PROSITE" id="PS00059">
    <property type="entry name" value="ADH_ZINC"/>
    <property type="match status" value="1"/>
</dbReference>
<evidence type="ECO:0000259" key="5">
    <source>
        <dbReference type="SMART" id="SM00829"/>
    </source>
</evidence>
<dbReference type="SMART" id="SM00829">
    <property type="entry name" value="PKS_ER"/>
    <property type="match status" value="1"/>
</dbReference>
<dbReference type="Gene3D" id="3.40.50.720">
    <property type="entry name" value="NAD(P)-binding Rossmann-like Domain"/>
    <property type="match status" value="1"/>
</dbReference>
<keyword evidence="1 4" id="KW-0479">Metal-binding</keyword>
<keyword evidence="7" id="KW-1185">Reference proteome</keyword>
<feature type="domain" description="Enoyl reductase (ER)" evidence="5">
    <location>
        <begin position="8"/>
        <end position="345"/>
    </location>
</feature>
<dbReference type="PANTHER" id="PTHR43401:SF2">
    <property type="entry name" value="L-THREONINE 3-DEHYDROGENASE"/>
    <property type="match status" value="1"/>
</dbReference>
<comment type="cofactor">
    <cofactor evidence="4">
        <name>Zn(2+)</name>
        <dbReference type="ChEBI" id="CHEBI:29105"/>
    </cofactor>
</comment>
<keyword evidence="2 4" id="KW-0862">Zinc</keyword>
<dbReference type="GO" id="GO:0008270">
    <property type="term" value="F:zinc ion binding"/>
    <property type="evidence" value="ECO:0007669"/>
    <property type="project" value="InterPro"/>
</dbReference>
<dbReference type="InterPro" id="IPR036291">
    <property type="entry name" value="NAD(P)-bd_dom_sf"/>
</dbReference>
<evidence type="ECO:0000313" key="7">
    <source>
        <dbReference type="Proteomes" id="UP000288024"/>
    </source>
</evidence>
<evidence type="ECO:0000313" key="6">
    <source>
        <dbReference type="EMBL" id="RVT60167.1"/>
    </source>
</evidence>
<dbReference type="InterPro" id="IPR013154">
    <property type="entry name" value="ADH-like_N"/>
</dbReference>
<dbReference type="GO" id="GO:0016491">
    <property type="term" value="F:oxidoreductase activity"/>
    <property type="evidence" value="ECO:0007669"/>
    <property type="project" value="UniProtKB-KW"/>
</dbReference>
<dbReference type="Pfam" id="PF00107">
    <property type="entry name" value="ADH_zinc_N"/>
    <property type="match status" value="1"/>
</dbReference>
<reference evidence="6 7" key="1">
    <citation type="submission" date="2019-01" db="EMBL/GenBank/DDBJ databases">
        <title>Bacillus sp. M5HDSG1-1, whole genome shotgun sequence.</title>
        <authorList>
            <person name="Tuo L."/>
        </authorList>
    </citation>
    <scope>NUCLEOTIDE SEQUENCE [LARGE SCALE GENOMIC DNA]</scope>
    <source>
        <strain evidence="6 7">M5HDSG1-1</strain>
    </source>
</reference>
<evidence type="ECO:0000256" key="3">
    <source>
        <dbReference type="ARBA" id="ARBA00023002"/>
    </source>
</evidence>
<keyword evidence="3" id="KW-0560">Oxidoreductase</keyword>
<name>A0A437K8F5_9BACI</name>
<comment type="similarity">
    <text evidence="4">Belongs to the zinc-containing alcohol dehydrogenase family.</text>
</comment>
<dbReference type="SUPFAM" id="SSF50129">
    <property type="entry name" value="GroES-like"/>
    <property type="match status" value="1"/>
</dbReference>
<protein>
    <submittedName>
        <fullName evidence="6">Galactitol-1-phosphate 5-dehydrogenase</fullName>
    </submittedName>
</protein>
<dbReference type="Gene3D" id="3.90.180.10">
    <property type="entry name" value="Medium-chain alcohol dehydrogenases, catalytic domain"/>
    <property type="match status" value="1"/>
</dbReference>
<proteinExistence type="inferred from homology"/>
<dbReference type="AlphaFoldDB" id="A0A437K8F5"/>
<comment type="caution">
    <text evidence="6">The sequence shown here is derived from an EMBL/GenBank/DDBJ whole genome shotgun (WGS) entry which is preliminary data.</text>
</comment>
<dbReference type="Proteomes" id="UP000288024">
    <property type="component" value="Unassembled WGS sequence"/>
</dbReference>
<dbReference type="InterPro" id="IPR050129">
    <property type="entry name" value="Zn_alcohol_dh"/>
</dbReference>
<dbReference type="InterPro" id="IPR013149">
    <property type="entry name" value="ADH-like_C"/>
</dbReference>
<sequence>MESLCLYGARDLRYEESAEPTIEHNDEVIIRVKRAGICGSDISRYKKLGPLTPGNIWGHEYAGEVVEIADNVTDLSLGARVAVCPALYCGKCDYCRSGYIAACPDLLVTGAKVPGGFATYVKVPRENVISIPDSISFEEAAFVEPSAVVVHGLFKTSLKPGDSVAVMGCGTIGLLAIQWAKIFGAEKVYAIDIEEEKLTLAKQVGADILVNPRDGSTFEQIMTFTKGYGVDLAVEAAGSAATSAQIFALPKKGGEVVFLGIPYSDVSIERFYFEKIVRQELKVFGSWNAVSAPFPGREFLATINSMSNKQLQVKPLISHRVPLKMGPEIFERIIGRDEMFTKVIFTL</sequence>
<dbReference type="Pfam" id="PF08240">
    <property type="entry name" value="ADH_N"/>
    <property type="match status" value="1"/>
</dbReference>
<dbReference type="InterPro" id="IPR002328">
    <property type="entry name" value="ADH_Zn_CS"/>
</dbReference>
<dbReference type="RefSeq" id="WP_127739419.1">
    <property type="nucleotide sequence ID" value="NZ_CP196003.1"/>
</dbReference>
<evidence type="ECO:0000256" key="4">
    <source>
        <dbReference type="RuleBase" id="RU361277"/>
    </source>
</evidence>
<dbReference type="PANTHER" id="PTHR43401">
    <property type="entry name" value="L-THREONINE 3-DEHYDROGENASE"/>
    <property type="match status" value="1"/>
</dbReference>
<dbReference type="CDD" id="cd08236">
    <property type="entry name" value="sugar_DH"/>
    <property type="match status" value="1"/>
</dbReference>
<gene>
    <name evidence="6" type="ORF">EM808_17110</name>
</gene>
<dbReference type="EMBL" id="RZTZ01000007">
    <property type="protein sequence ID" value="RVT60167.1"/>
    <property type="molecule type" value="Genomic_DNA"/>
</dbReference>
<dbReference type="InterPro" id="IPR011032">
    <property type="entry name" value="GroES-like_sf"/>
</dbReference>
<dbReference type="SUPFAM" id="SSF51735">
    <property type="entry name" value="NAD(P)-binding Rossmann-fold domains"/>
    <property type="match status" value="1"/>
</dbReference>
<evidence type="ECO:0000256" key="1">
    <source>
        <dbReference type="ARBA" id="ARBA00022723"/>
    </source>
</evidence>
<organism evidence="6 7">
    <name type="scientific">Niallia taxi</name>
    <dbReference type="NCBI Taxonomy" id="2499688"/>
    <lineage>
        <taxon>Bacteria</taxon>
        <taxon>Bacillati</taxon>
        <taxon>Bacillota</taxon>
        <taxon>Bacilli</taxon>
        <taxon>Bacillales</taxon>
        <taxon>Bacillaceae</taxon>
        <taxon>Niallia</taxon>
    </lineage>
</organism>
<accession>A0A437K8F5</accession>